<proteinExistence type="predicted"/>
<comment type="caution">
    <text evidence="2">The sequence shown here is derived from an EMBL/GenBank/DDBJ whole genome shotgun (WGS) entry which is preliminary data.</text>
</comment>
<evidence type="ECO:0000256" key="1">
    <source>
        <dbReference type="SAM" id="Phobius"/>
    </source>
</evidence>
<evidence type="ECO:0000313" key="3">
    <source>
        <dbReference type="Proteomes" id="UP000197138"/>
    </source>
</evidence>
<feature type="transmembrane region" description="Helical" evidence="1">
    <location>
        <begin position="6"/>
        <end position="28"/>
    </location>
</feature>
<dbReference type="Proteomes" id="UP000197138">
    <property type="component" value="Unassembled WGS sequence"/>
</dbReference>
<gene>
    <name evidence="2" type="ORF">CDL15_Pgr000633</name>
</gene>
<dbReference type="EMBL" id="MTKT01005400">
    <property type="protein sequence ID" value="OWM67181.1"/>
    <property type="molecule type" value="Genomic_DNA"/>
</dbReference>
<dbReference type="AlphaFoldDB" id="A0A218W4L9"/>
<organism evidence="2 3">
    <name type="scientific">Punica granatum</name>
    <name type="common">Pomegranate</name>
    <dbReference type="NCBI Taxonomy" id="22663"/>
    <lineage>
        <taxon>Eukaryota</taxon>
        <taxon>Viridiplantae</taxon>
        <taxon>Streptophyta</taxon>
        <taxon>Embryophyta</taxon>
        <taxon>Tracheophyta</taxon>
        <taxon>Spermatophyta</taxon>
        <taxon>Magnoliopsida</taxon>
        <taxon>eudicotyledons</taxon>
        <taxon>Gunneridae</taxon>
        <taxon>Pentapetalae</taxon>
        <taxon>rosids</taxon>
        <taxon>malvids</taxon>
        <taxon>Myrtales</taxon>
        <taxon>Lythraceae</taxon>
        <taxon>Punica</taxon>
    </lineage>
</organism>
<protein>
    <submittedName>
        <fullName evidence="2">Uncharacterized protein</fullName>
    </submittedName>
</protein>
<evidence type="ECO:0000313" key="2">
    <source>
        <dbReference type="EMBL" id="OWM67181.1"/>
    </source>
</evidence>
<keyword evidence="1" id="KW-0472">Membrane</keyword>
<name>A0A218W4L9_PUNGR</name>
<reference evidence="3" key="1">
    <citation type="journal article" date="2017" name="Plant J.">
        <title>The pomegranate (Punica granatum L.) genome and the genomics of punicalagin biosynthesis.</title>
        <authorList>
            <person name="Qin G."/>
            <person name="Xu C."/>
            <person name="Ming R."/>
            <person name="Tang H."/>
            <person name="Guyot R."/>
            <person name="Kramer E.M."/>
            <person name="Hu Y."/>
            <person name="Yi X."/>
            <person name="Qi Y."/>
            <person name="Xu X."/>
            <person name="Gao Z."/>
            <person name="Pan H."/>
            <person name="Jian J."/>
            <person name="Tian Y."/>
            <person name="Yue Z."/>
            <person name="Xu Y."/>
        </authorList>
    </citation>
    <scope>NUCLEOTIDE SEQUENCE [LARGE SCALE GENOMIC DNA]</scope>
    <source>
        <strain evidence="3">cv. Dabenzi</strain>
    </source>
</reference>
<accession>A0A218W4L9</accession>
<keyword evidence="1" id="KW-1133">Transmembrane helix</keyword>
<keyword evidence="1" id="KW-0812">Transmembrane</keyword>
<sequence length="123" mass="11389">MDGAGIALLSLGSVVLLLVIFIFVNLVCHKTGKPNDAAASRALQASSDSRKGTKDGNMEVLGEMGEAVIEIATTLADDRHGSSVTFGCCGGSGGDGGGGGCGGGDGGAGGGGGCGGGGSGGGG</sequence>